<feature type="transmembrane region" description="Helical" evidence="6">
    <location>
        <begin position="407"/>
        <end position="426"/>
    </location>
</feature>
<name>A0A0M4EQW3_DROBS</name>
<feature type="region of interest" description="Disordered" evidence="5">
    <location>
        <begin position="576"/>
        <end position="602"/>
    </location>
</feature>
<dbReference type="OMA" id="FPCLHNR"/>
<evidence type="ECO:0000256" key="2">
    <source>
        <dbReference type="ARBA" id="ARBA00022692"/>
    </source>
</evidence>
<keyword evidence="9" id="KW-1185">Reference proteome</keyword>
<feature type="transmembrane region" description="Helical" evidence="6">
    <location>
        <begin position="252"/>
        <end position="273"/>
    </location>
</feature>
<evidence type="ECO:0000256" key="4">
    <source>
        <dbReference type="ARBA" id="ARBA00023136"/>
    </source>
</evidence>
<proteinExistence type="predicted"/>
<dbReference type="PROSITE" id="PS50850">
    <property type="entry name" value="MFS"/>
    <property type="match status" value="1"/>
</dbReference>
<evidence type="ECO:0000256" key="6">
    <source>
        <dbReference type="SAM" id="Phobius"/>
    </source>
</evidence>
<evidence type="ECO:0000256" key="3">
    <source>
        <dbReference type="ARBA" id="ARBA00022989"/>
    </source>
</evidence>
<dbReference type="InterPro" id="IPR005828">
    <property type="entry name" value="MFS_sugar_transport-like"/>
</dbReference>
<comment type="subcellular location">
    <subcellularLocation>
        <location evidence="1">Membrane</location>
        <topology evidence="1">Multi-pass membrane protein</topology>
    </subcellularLocation>
</comment>
<feature type="transmembrane region" description="Helical" evidence="6">
    <location>
        <begin position="496"/>
        <end position="516"/>
    </location>
</feature>
<dbReference type="STRING" id="30019.A0A0M4EQW3"/>
<feature type="transmembrane region" description="Helical" evidence="6">
    <location>
        <begin position="432"/>
        <end position="450"/>
    </location>
</feature>
<feature type="transmembrane region" description="Helical" evidence="6">
    <location>
        <begin position="16"/>
        <end position="36"/>
    </location>
</feature>
<sequence length="602" mass="67662">MDFDQILAKCGDFNRYQFMILALFGFINIIVSMHYFTQTIISFVPDHWCYHESLVNMTYKEIGSIYSRFKYPSCTRLAEINGPNVTVSTEACDRWIYNYDFGYRSMNTELNWVCDSAYKARVGQSLFFIGSVVGTLFYGLLADKIGRVPALILSNFCGFAGDFSTIFTKSVVTFSLCRFISGLAADTNFYLMYIIGKCQFLSFKRNCLHFAFAVLEYIRPSMRTLGLNMAVGLFYCLGLVFTPWLAVLAGHWQIYLACTSLPILLVVLYYFVVQESAQWLVTRNDVDGAIMRLKRVARFNGRIVPQADFDEFRRHCQITREMQGGDDKKHATLMDMFRTPRMRKNTLILFFKSMVITLCFDAVSRNVEGMGISPFIMFSLGALAVLPASILLVLLQDRIGRKGMASGSLLVGGVFTVAAGIAIAYQQHNHNAILLACLTIAARFGVAISYESGSQYATELIPTCVRGQGVAAVHVAGFAASFLAPYILWLGTFFKAAPSIILGVLFFAGSFVCLLLPETLNRTLPTTIEEGEVFGKGERMFDFPCLSHHDDDDEEDSELEKYKRKHSLIDAKQQVESGQYNKRKGSLIDADREEQALKDAKH</sequence>
<feature type="transmembrane region" description="Helical" evidence="6">
    <location>
        <begin position="375"/>
        <end position="395"/>
    </location>
</feature>
<dbReference type="GO" id="GO:0016020">
    <property type="term" value="C:membrane"/>
    <property type="evidence" value="ECO:0007669"/>
    <property type="project" value="UniProtKB-SubCell"/>
</dbReference>
<dbReference type="OrthoDB" id="6884957at2759"/>
<dbReference type="EMBL" id="CP012526">
    <property type="protein sequence ID" value="ALC47464.1"/>
    <property type="molecule type" value="Genomic_DNA"/>
</dbReference>
<evidence type="ECO:0000313" key="9">
    <source>
        <dbReference type="Proteomes" id="UP000494163"/>
    </source>
</evidence>
<dbReference type="PANTHER" id="PTHR24064">
    <property type="entry name" value="SOLUTE CARRIER FAMILY 22 MEMBER"/>
    <property type="match status" value="1"/>
</dbReference>
<dbReference type="Pfam" id="PF00083">
    <property type="entry name" value="Sugar_tr"/>
    <property type="match status" value="2"/>
</dbReference>
<accession>A0A0M4EQW3</accession>
<evidence type="ECO:0000259" key="7">
    <source>
        <dbReference type="PROSITE" id="PS50850"/>
    </source>
</evidence>
<dbReference type="AlphaFoldDB" id="A0A0M4EQW3"/>
<keyword evidence="3 6" id="KW-1133">Transmembrane helix</keyword>
<evidence type="ECO:0000256" key="5">
    <source>
        <dbReference type="SAM" id="MobiDB-lite"/>
    </source>
</evidence>
<feature type="domain" description="Major facilitator superfamily (MFS) profile" evidence="7">
    <location>
        <begin position="79"/>
        <end position="521"/>
    </location>
</feature>
<keyword evidence="4 6" id="KW-0472">Membrane</keyword>
<organism evidence="8 9">
    <name type="scientific">Drosophila busckii</name>
    <name type="common">Fruit fly</name>
    <dbReference type="NCBI Taxonomy" id="30019"/>
    <lineage>
        <taxon>Eukaryota</taxon>
        <taxon>Metazoa</taxon>
        <taxon>Ecdysozoa</taxon>
        <taxon>Arthropoda</taxon>
        <taxon>Hexapoda</taxon>
        <taxon>Insecta</taxon>
        <taxon>Pterygota</taxon>
        <taxon>Neoptera</taxon>
        <taxon>Endopterygota</taxon>
        <taxon>Diptera</taxon>
        <taxon>Brachycera</taxon>
        <taxon>Muscomorpha</taxon>
        <taxon>Ephydroidea</taxon>
        <taxon>Drosophilidae</taxon>
        <taxon>Drosophila</taxon>
    </lineage>
</organism>
<dbReference type="InterPro" id="IPR036259">
    <property type="entry name" value="MFS_trans_sf"/>
</dbReference>
<dbReference type="Gene3D" id="1.20.1250.20">
    <property type="entry name" value="MFS general substrate transporter like domains"/>
    <property type="match status" value="1"/>
</dbReference>
<evidence type="ECO:0000313" key="8">
    <source>
        <dbReference type="EMBL" id="ALC47464.1"/>
    </source>
</evidence>
<feature type="transmembrane region" description="Helical" evidence="6">
    <location>
        <begin position="346"/>
        <end position="363"/>
    </location>
</feature>
<evidence type="ECO:0000256" key="1">
    <source>
        <dbReference type="ARBA" id="ARBA00004141"/>
    </source>
</evidence>
<feature type="transmembrane region" description="Helical" evidence="6">
    <location>
        <begin position="471"/>
        <end position="490"/>
    </location>
</feature>
<feature type="transmembrane region" description="Helical" evidence="6">
    <location>
        <begin position="225"/>
        <end position="246"/>
    </location>
</feature>
<dbReference type="SUPFAM" id="SSF103473">
    <property type="entry name" value="MFS general substrate transporter"/>
    <property type="match status" value="1"/>
</dbReference>
<gene>
    <name evidence="8" type="ORF">Dbus_chr3Rg2214</name>
</gene>
<dbReference type="GO" id="GO:0022857">
    <property type="term" value="F:transmembrane transporter activity"/>
    <property type="evidence" value="ECO:0007669"/>
    <property type="project" value="InterPro"/>
</dbReference>
<keyword evidence="2 6" id="KW-0812">Transmembrane</keyword>
<feature type="transmembrane region" description="Helical" evidence="6">
    <location>
        <begin position="122"/>
        <end position="141"/>
    </location>
</feature>
<protein>
    <submittedName>
        <fullName evidence="8">CG6231</fullName>
    </submittedName>
</protein>
<dbReference type="InterPro" id="IPR020846">
    <property type="entry name" value="MFS_dom"/>
</dbReference>
<feature type="compositionally biased region" description="Basic and acidic residues" evidence="5">
    <location>
        <begin position="589"/>
        <end position="602"/>
    </location>
</feature>
<dbReference type="Proteomes" id="UP000494163">
    <property type="component" value="Chromosome 3R"/>
</dbReference>
<reference evidence="8 9" key="1">
    <citation type="submission" date="2015-08" db="EMBL/GenBank/DDBJ databases">
        <title>Ancestral chromatin configuration constrains chromatin evolution on differentiating sex chromosomes in Drosophila.</title>
        <authorList>
            <person name="Zhou Q."/>
            <person name="Bachtrog D."/>
        </authorList>
    </citation>
    <scope>NUCLEOTIDE SEQUENCE [LARGE SCALE GENOMIC DNA]</scope>
    <source>
        <tissue evidence="8">Whole larvae</tissue>
    </source>
</reference>